<name>A0A6J7ENF6_9ZZZZ</name>
<dbReference type="Pfam" id="PF14659">
    <property type="entry name" value="Phage_int_SAM_3"/>
    <property type="match status" value="1"/>
</dbReference>
<keyword evidence="2" id="KW-0229">DNA integration</keyword>
<dbReference type="InterPro" id="IPR004107">
    <property type="entry name" value="Integrase_SAM-like_N"/>
</dbReference>
<dbReference type="PROSITE" id="PS51900">
    <property type="entry name" value="CB"/>
    <property type="match status" value="1"/>
</dbReference>
<feature type="domain" description="Core-binding (CB)" evidence="5">
    <location>
        <begin position="43"/>
        <end position="131"/>
    </location>
</feature>
<evidence type="ECO:0000256" key="2">
    <source>
        <dbReference type="ARBA" id="ARBA00022908"/>
    </source>
</evidence>
<keyword evidence="4" id="KW-0233">DNA recombination</keyword>
<dbReference type="InterPro" id="IPR044068">
    <property type="entry name" value="CB"/>
</dbReference>
<dbReference type="SUPFAM" id="SSF56349">
    <property type="entry name" value="DNA breaking-rejoining enzymes"/>
    <property type="match status" value="1"/>
</dbReference>
<dbReference type="InterPro" id="IPR050808">
    <property type="entry name" value="Phage_Integrase"/>
</dbReference>
<evidence type="ECO:0000313" key="6">
    <source>
        <dbReference type="EMBL" id="CAB4881659.1"/>
    </source>
</evidence>
<dbReference type="EMBL" id="CAFBLP010000037">
    <property type="protein sequence ID" value="CAB4881659.1"/>
    <property type="molecule type" value="Genomic_DNA"/>
</dbReference>
<keyword evidence="3" id="KW-0238">DNA-binding</keyword>
<dbReference type="InterPro" id="IPR011010">
    <property type="entry name" value="DNA_brk_join_enz"/>
</dbReference>
<dbReference type="InterPro" id="IPR013762">
    <property type="entry name" value="Integrase-like_cat_sf"/>
</dbReference>
<protein>
    <submittedName>
        <fullName evidence="6">Unannotated protein</fullName>
    </submittedName>
</protein>
<gene>
    <name evidence="6" type="ORF">UFOPK3376_01593</name>
</gene>
<dbReference type="GO" id="GO:0015074">
    <property type="term" value="P:DNA integration"/>
    <property type="evidence" value="ECO:0007669"/>
    <property type="project" value="UniProtKB-KW"/>
</dbReference>
<dbReference type="AlphaFoldDB" id="A0A6J7ENF6"/>
<accession>A0A6J7ENF6</accession>
<dbReference type="GO" id="GO:0003677">
    <property type="term" value="F:DNA binding"/>
    <property type="evidence" value="ECO:0007669"/>
    <property type="project" value="UniProtKB-KW"/>
</dbReference>
<dbReference type="GO" id="GO:0006310">
    <property type="term" value="P:DNA recombination"/>
    <property type="evidence" value="ECO:0007669"/>
    <property type="project" value="UniProtKB-KW"/>
</dbReference>
<dbReference type="PANTHER" id="PTHR30629:SF2">
    <property type="entry name" value="PROPHAGE INTEGRASE INTS-RELATED"/>
    <property type="match status" value="1"/>
</dbReference>
<comment type="similarity">
    <text evidence="1">Belongs to the 'phage' integrase family.</text>
</comment>
<organism evidence="6">
    <name type="scientific">freshwater metagenome</name>
    <dbReference type="NCBI Taxonomy" id="449393"/>
    <lineage>
        <taxon>unclassified sequences</taxon>
        <taxon>metagenomes</taxon>
        <taxon>ecological metagenomes</taxon>
    </lineage>
</organism>
<evidence type="ECO:0000256" key="3">
    <source>
        <dbReference type="ARBA" id="ARBA00023125"/>
    </source>
</evidence>
<evidence type="ECO:0000256" key="4">
    <source>
        <dbReference type="ARBA" id="ARBA00023172"/>
    </source>
</evidence>
<reference evidence="6" key="1">
    <citation type="submission" date="2020-05" db="EMBL/GenBank/DDBJ databases">
        <authorList>
            <person name="Chiriac C."/>
            <person name="Salcher M."/>
            <person name="Ghai R."/>
            <person name="Kavagutti S V."/>
        </authorList>
    </citation>
    <scope>NUCLEOTIDE SEQUENCE</scope>
</reference>
<proteinExistence type="inferred from homology"/>
<sequence>MGVNSSTGRERWATKTVRGTRRFATATLAEFVEDAGYARLRSGTVADLLDRWMGQASSAWSSTTVVQTRSVVEHHLKPQLGHVPVNKLTTIDIDAMYLHLLRGSGRDGSPLAPGTMHRPHVVLHRALTQAVRWEWIWLNPAANASPPRVAPAEIRPPTPDQLQRLVASVEASDPDFATYLWLAASTGARRSQMLGLRWADIDFSHSAIGLSRAYVDGPVGPVLRATKTHRTYRVAVDAESMLRLVHHYRRALERGSGAVSGQAFVFTVAAQRLGHARASTTLNVYGHCVPGADRDAADYIAGLLAGDADRERTV</sequence>
<dbReference type="InterPro" id="IPR010998">
    <property type="entry name" value="Integrase_recombinase_N"/>
</dbReference>
<evidence type="ECO:0000259" key="5">
    <source>
        <dbReference type="PROSITE" id="PS51900"/>
    </source>
</evidence>
<dbReference type="Gene3D" id="1.10.150.130">
    <property type="match status" value="1"/>
</dbReference>
<dbReference type="Gene3D" id="1.10.443.10">
    <property type="entry name" value="Intergrase catalytic core"/>
    <property type="match status" value="1"/>
</dbReference>
<dbReference type="PANTHER" id="PTHR30629">
    <property type="entry name" value="PROPHAGE INTEGRASE"/>
    <property type="match status" value="1"/>
</dbReference>
<evidence type="ECO:0000256" key="1">
    <source>
        <dbReference type="ARBA" id="ARBA00008857"/>
    </source>
</evidence>